<dbReference type="GO" id="GO:0009381">
    <property type="term" value="F:excinuclease ABC activity"/>
    <property type="evidence" value="ECO:0007669"/>
    <property type="project" value="UniProtKB-UniRule"/>
</dbReference>
<organism evidence="10 11">
    <name type="scientific">Candidatus Onthovivens merdipullorum</name>
    <dbReference type="NCBI Taxonomy" id="2840889"/>
    <lineage>
        <taxon>Bacteria</taxon>
        <taxon>Bacillati</taxon>
        <taxon>Bacillota</taxon>
        <taxon>Bacilli</taxon>
        <taxon>Bacillales</taxon>
        <taxon>Candidatus Onthovivens</taxon>
    </lineage>
</organism>
<protein>
    <recommendedName>
        <fullName evidence="6">UvrABC system protein C</fullName>
        <shortName evidence="6">Protein UvrC</shortName>
    </recommendedName>
    <alternativeName>
        <fullName evidence="6">Excinuclease ABC subunit C</fullName>
    </alternativeName>
</protein>
<comment type="caution">
    <text evidence="10">The sequence shown here is derived from an EMBL/GenBank/DDBJ whole genome shotgun (WGS) entry which is preliminary data.</text>
</comment>
<dbReference type="InterPro" id="IPR038476">
    <property type="entry name" value="UvrC_RNase_H_dom_sf"/>
</dbReference>
<dbReference type="Pfam" id="PF22920">
    <property type="entry name" value="UvrC_RNaseH"/>
    <property type="match status" value="1"/>
</dbReference>
<dbReference type="PROSITE" id="PS50164">
    <property type="entry name" value="GIY_YIG"/>
    <property type="match status" value="1"/>
</dbReference>
<dbReference type="Pfam" id="PF01541">
    <property type="entry name" value="GIY-YIG"/>
    <property type="match status" value="1"/>
</dbReference>
<keyword evidence="1 6" id="KW-0963">Cytoplasm</keyword>
<dbReference type="GO" id="GO:0009380">
    <property type="term" value="C:excinuclease repair complex"/>
    <property type="evidence" value="ECO:0007669"/>
    <property type="project" value="InterPro"/>
</dbReference>
<reference evidence="10" key="1">
    <citation type="submission" date="2020-10" db="EMBL/GenBank/DDBJ databases">
        <authorList>
            <person name="Gilroy R."/>
        </authorList>
    </citation>
    <scope>NUCLEOTIDE SEQUENCE</scope>
    <source>
        <strain evidence="10">11159</strain>
    </source>
</reference>
<dbReference type="Proteomes" id="UP000823613">
    <property type="component" value="Unassembled WGS sequence"/>
</dbReference>
<dbReference type="SUPFAM" id="SSF82771">
    <property type="entry name" value="GIY-YIG endonuclease"/>
    <property type="match status" value="1"/>
</dbReference>
<keyword evidence="6" id="KW-0742">SOS response</keyword>
<evidence type="ECO:0000256" key="3">
    <source>
        <dbReference type="ARBA" id="ARBA00022769"/>
    </source>
</evidence>
<comment type="function">
    <text evidence="6">The UvrABC repair system catalyzes the recognition and processing of DNA lesions. UvrC both incises the 5' and 3' sides of the lesion. The N-terminal half is responsible for the 3' incision and the C-terminal half is responsible for the 5' incision.</text>
</comment>
<comment type="similarity">
    <text evidence="6">Belongs to the UvrC family.</text>
</comment>
<dbReference type="InterPro" id="IPR036876">
    <property type="entry name" value="UVR_dom_sf"/>
</dbReference>
<dbReference type="InterPro" id="IPR047296">
    <property type="entry name" value="GIY-YIG_UvrC_Cho"/>
</dbReference>
<dbReference type="SMART" id="SM00465">
    <property type="entry name" value="GIYc"/>
    <property type="match status" value="1"/>
</dbReference>
<evidence type="ECO:0000256" key="6">
    <source>
        <dbReference type="HAMAP-Rule" id="MF_00203"/>
    </source>
</evidence>
<feature type="domain" description="UvrC family homology region profile" evidence="9">
    <location>
        <begin position="247"/>
        <end position="464"/>
    </location>
</feature>
<dbReference type="Gene3D" id="3.30.420.340">
    <property type="entry name" value="UvrC, RNAse H endonuclease domain"/>
    <property type="match status" value="1"/>
</dbReference>
<dbReference type="InterPro" id="IPR050066">
    <property type="entry name" value="UvrABC_protein_C"/>
</dbReference>
<dbReference type="SUPFAM" id="SSF47781">
    <property type="entry name" value="RuvA domain 2-like"/>
    <property type="match status" value="1"/>
</dbReference>
<dbReference type="CDD" id="cd10434">
    <property type="entry name" value="GIY-YIG_UvrC_Cho"/>
    <property type="match status" value="1"/>
</dbReference>
<dbReference type="PROSITE" id="PS50165">
    <property type="entry name" value="UVRC"/>
    <property type="match status" value="1"/>
</dbReference>
<dbReference type="Gene3D" id="3.40.1440.10">
    <property type="entry name" value="GIY-YIG endonuclease"/>
    <property type="match status" value="1"/>
</dbReference>
<dbReference type="PROSITE" id="PS50151">
    <property type="entry name" value="UVR"/>
    <property type="match status" value="1"/>
</dbReference>
<accession>A0A9D9DLE2</accession>
<dbReference type="GO" id="GO:0005737">
    <property type="term" value="C:cytoplasm"/>
    <property type="evidence" value="ECO:0007669"/>
    <property type="project" value="UniProtKB-SubCell"/>
</dbReference>
<dbReference type="InterPro" id="IPR001162">
    <property type="entry name" value="UvrC_RNase_H_dom"/>
</dbReference>
<dbReference type="FunFam" id="3.40.1440.10:FF:000001">
    <property type="entry name" value="UvrABC system protein C"/>
    <property type="match status" value="1"/>
</dbReference>
<dbReference type="HAMAP" id="MF_00203">
    <property type="entry name" value="UvrC"/>
    <property type="match status" value="1"/>
</dbReference>
<reference evidence="10" key="2">
    <citation type="journal article" date="2021" name="PeerJ">
        <title>Extensive microbial diversity within the chicken gut microbiome revealed by metagenomics and culture.</title>
        <authorList>
            <person name="Gilroy R."/>
            <person name="Ravi A."/>
            <person name="Getino M."/>
            <person name="Pursley I."/>
            <person name="Horton D.L."/>
            <person name="Alikhan N.F."/>
            <person name="Baker D."/>
            <person name="Gharbi K."/>
            <person name="Hall N."/>
            <person name="Watson M."/>
            <person name="Adriaenssens E.M."/>
            <person name="Foster-Nyarko E."/>
            <person name="Jarju S."/>
            <person name="Secka A."/>
            <person name="Antonio M."/>
            <person name="Oren A."/>
            <person name="Chaudhuri R.R."/>
            <person name="La Ragione R."/>
            <person name="Hildebrand F."/>
            <person name="Pallen M.J."/>
        </authorList>
    </citation>
    <scope>NUCLEOTIDE SEQUENCE</scope>
    <source>
        <strain evidence="10">11159</strain>
    </source>
</reference>
<dbReference type="PANTHER" id="PTHR30562:SF1">
    <property type="entry name" value="UVRABC SYSTEM PROTEIN C"/>
    <property type="match status" value="1"/>
</dbReference>
<dbReference type="InterPro" id="IPR000305">
    <property type="entry name" value="GIY-YIG_endonuc"/>
</dbReference>
<proteinExistence type="inferred from homology"/>
<evidence type="ECO:0000259" key="7">
    <source>
        <dbReference type="PROSITE" id="PS50151"/>
    </source>
</evidence>
<dbReference type="GO" id="GO:0009432">
    <property type="term" value="P:SOS response"/>
    <property type="evidence" value="ECO:0007669"/>
    <property type="project" value="UniProtKB-UniRule"/>
</dbReference>
<sequence length="588" mass="68641">MNDRIKEDILLLPDKPGCYQMFNSDNEIIYIGKAKNLKKRVSQYFLRSQSGKTFAMVSHVAYFKIIITKTEKEAFILEMNLIQKYLPRYNILLKDDKHYPYIALHKVKDPYISIARNLKDKKCEYFGPFPLSTNAYEMVNLLNKLFPLRKCQHVPNTPCLYYHLGQCLAPCINKISDEQYDEIFNKIKKFLRGDNKEILKEIEEKIKNYSDKLDFENANELKKFYDAIKHINDKQNVELNDKIDRDIFGFNTRDNYVSLSNFIYRKGILIGKRNFVYEIIGELNEFVASLIYQYYNYNTLPAEIVIGNEDLKDRLSEIFDNTKITLPTRGKLFELLNLVINNAKEDLDEHFASARLSDDKLKLLEELGNILHIKTPYRIELFDNSHLQGTNAIGAMVYFLNGEPLKRNYRKYNIQGLNKKDDLASMKEVITRRYTRLKEENDIMPDLIILDGGLNQVNIGLEVLKSLGLNLNIVGLVKSDKHKTSGLVTPSGEEFYFDDNKPLFYLLTRMQDEVHRYAITTHIKKRNKNMFKSIFDDTKGLGPKKIELLNKSFPNINDLKNAKIEELEQILPKNLAISVLNKIKEELK</sequence>
<dbReference type="PANTHER" id="PTHR30562">
    <property type="entry name" value="UVRC/OXIDOREDUCTASE"/>
    <property type="match status" value="1"/>
</dbReference>
<evidence type="ECO:0000256" key="5">
    <source>
        <dbReference type="ARBA" id="ARBA00023204"/>
    </source>
</evidence>
<evidence type="ECO:0000256" key="2">
    <source>
        <dbReference type="ARBA" id="ARBA00022763"/>
    </source>
</evidence>
<dbReference type="SUPFAM" id="SSF46600">
    <property type="entry name" value="C-terminal UvrC-binding domain of UvrB"/>
    <property type="match status" value="1"/>
</dbReference>
<keyword evidence="5 6" id="KW-0234">DNA repair</keyword>
<gene>
    <name evidence="6 10" type="primary">uvrC</name>
    <name evidence="10" type="ORF">IAC58_01330</name>
</gene>
<dbReference type="InterPro" id="IPR035901">
    <property type="entry name" value="GIY-YIG_endonuc_sf"/>
</dbReference>
<dbReference type="NCBIfam" id="TIGR00194">
    <property type="entry name" value="uvrC"/>
    <property type="match status" value="1"/>
</dbReference>
<dbReference type="InterPro" id="IPR010994">
    <property type="entry name" value="RuvA_2-like"/>
</dbReference>
<dbReference type="GO" id="GO:0006289">
    <property type="term" value="P:nucleotide-excision repair"/>
    <property type="evidence" value="ECO:0007669"/>
    <property type="project" value="UniProtKB-UniRule"/>
</dbReference>
<keyword evidence="3 6" id="KW-0228">DNA excision</keyword>
<evidence type="ECO:0000256" key="4">
    <source>
        <dbReference type="ARBA" id="ARBA00022881"/>
    </source>
</evidence>
<evidence type="ECO:0000259" key="9">
    <source>
        <dbReference type="PROSITE" id="PS50165"/>
    </source>
</evidence>
<keyword evidence="4 6" id="KW-0267">Excision nuclease</keyword>
<evidence type="ECO:0000313" key="11">
    <source>
        <dbReference type="Proteomes" id="UP000823613"/>
    </source>
</evidence>
<feature type="domain" description="UVR" evidence="7">
    <location>
        <begin position="196"/>
        <end position="231"/>
    </location>
</feature>
<feature type="domain" description="GIY-YIG" evidence="8">
    <location>
        <begin position="14"/>
        <end position="91"/>
    </location>
</feature>
<evidence type="ECO:0000256" key="1">
    <source>
        <dbReference type="ARBA" id="ARBA00022490"/>
    </source>
</evidence>
<dbReference type="EMBL" id="JADIMY010000027">
    <property type="protein sequence ID" value="MBO8427184.1"/>
    <property type="molecule type" value="Genomic_DNA"/>
</dbReference>
<dbReference type="GO" id="GO:0003677">
    <property type="term" value="F:DNA binding"/>
    <property type="evidence" value="ECO:0007669"/>
    <property type="project" value="UniProtKB-UniRule"/>
</dbReference>
<name>A0A9D9DLE2_9BACL</name>
<evidence type="ECO:0000259" key="8">
    <source>
        <dbReference type="PROSITE" id="PS50164"/>
    </source>
</evidence>
<dbReference type="AlphaFoldDB" id="A0A9D9DLE2"/>
<dbReference type="InterPro" id="IPR004791">
    <property type="entry name" value="UvrC"/>
</dbReference>
<keyword evidence="2 6" id="KW-0227">DNA damage</keyword>
<dbReference type="Gene3D" id="1.10.150.20">
    <property type="entry name" value="5' to 3' exonuclease, C-terminal subdomain"/>
    <property type="match status" value="1"/>
</dbReference>
<dbReference type="InterPro" id="IPR001943">
    <property type="entry name" value="UVR_dom"/>
</dbReference>
<comment type="subunit">
    <text evidence="6">Interacts with UvrB in an incision complex.</text>
</comment>
<comment type="subcellular location">
    <subcellularLocation>
        <location evidence="6">Cytoplasm</location>
    </subcellularLocation>
</comment>
<evidence type="ECO:0000313" key="10">
    <source>
        <dbReference type="EMBL" id="MBO8427184.1"/>
    </source>
</evidence>
<dbReference type="Pfam" id="PF08459">
    <property type="entry name" value="UvrC_RNaseH_dom"/>
    <property type="match status" value="1"/>
</dbReference>